<dbReference type="AlphaFoldDB" id="A0AAN8U2B2"/>
<organism evidence="2 3">
    <name type="scientific">Solanum bulbocastanum</name>
    <name type="common">Wild potato</name>
    <dbReference type="NCBI Taxonomy" id="147425"/>
    <lineage>
        <taxon>Eukaryota</taxon>
        <taxon>Viridiplantae</taxon>
        <taxon>Streptophyta</taxon>
        <taxon>Embryophyta</taxon>
        <taxon>Tracheophyta</taxon>
        <taxon>Spermatophyta</taxon>
        <taxon>Magnoliopsida</taxon>
        <taxon>eudicotyledons</taxon>
        <taxon>Gunneridae</taxon>
        <taxon>Pentapetalae</taxon>
        <taxon>asterids</taxon>
        <taxon>lamiids</taxon>
        <taxon>Solanales</taxon>
        <taxon>Solanaceae</taxon>
        <taxon>Solanoideae</taxon>
        <taxon>Solaneae</taxon>
        <taxon>Solanum</taxon>
    </lineage>
</organism>
<evidence type="ECO:0000313" key="2">
    <source>
        <dbReference type="EMBL" id="KAK6795293.1"/>
    </source>
</evidence>
<name>A0AAN8U2B2_SOLBU</name>
<evidence type="ECO:0000256" key="1">
    <source>
        <dbReference type="SAM" id="MobiDB-lite"/>
    </source>
</evidence>
<dbReference type="PANTHER" id="PTHR10775">
    <property type="entry name" value="OS08G0208400 PROTEIN"/>
    <property type="match status" value="1"/>
</dbReference>
<reference evidence="2 3" key="1">
    <citation type="submission" date="2024-02" db="EMBL/GenBank/DDBJ databases">
        <title>de novo genome assembly of Solanum bulbocastanum strain 11H21.</title>
        <authorList>
            <person name="Hosaka A.J."/>
        </authorList>
    </citation>
    <scope>NUCLEOTIDE SEQUENCE [LARGE SCALE GENOMIC DNA]</scope>
    <source>
        <tissue evidence="2">Young leaves</tissue>
    </source>
</reference>
<comment type="caution">
    <text evidence="2">The sequence shown here is derived from an EMBL/GenBank/DDBJ whole genome shotgun (WGS) entry which is preliminary data.</text>
</comment>
<dbReference type="Proteomes" id="UP001371456">
    <property type="component" value="Unassembled WGS sequence"/>
</dbReference>
<protein>
    <submittedName>
        <fullName evidence="2">Uncharacterized protein</fullName>
    </submittedName>
</protein>
<sequence>MHGETTVLQNSESRDVTQDTPPPKNPVELLINEAFYGFRRESVEAVAEEEILNDMPLSYDKELLKDGREELYEGSECSKLEFLLKLYHIKCLSGLSDKGMTMILDLLRDAFKFAKIPDSFYEAKKTINKLCLDYVNIDACPNDCMLYWGDDVKRLHVVWV</sequence>
<dbReference type="EMBL" id="JBANQN010000003">
    <property type="protein sequence ID" value="KAK6795293.1"/>
    <property type="molecule type" value="Genomic_DNA"/>
</dbReference>
<evidence type="ECO:0000313" key="3">
    <source>
        <dbReference type="Proteomes" id="UP001371456"/>
    </source>
</evidence>
<feature type="compositionally biased region" description="Polar residues" evidence="1">
    <location>
        <begin position="1"/>
        <end position="11"/>
    </location>
</feature>
<keyword evidence="3" id="KW-1185">Reference proteome</keyword>
<dbReference type="PANTHER" id="PTHR10775:SF158">
    <property type="entry name" value="TNP2-LIKE TRANSPOSON PROTEIN"/>
    <property type="match status" value="1"/>
</dbReference>
<gene>
    <name evidence="2" type="ORF">RDI58_008746</name>
</gene>
<feature type="region of interest" description="Disordered" evidence="1">
    <location>
        <begin position="1"/>
        <end position="25"/>
    </location>
</feature>
<proteinExistence type="predicted"/>
<accession>A0AAN8U2B2</accession>